<keyword evidence="7" id="KW-0812">Transmembrane</keyword>
<evidence type="ECO:0000256" key="7">
    <source>
        <dbReference type="SAM" id="Phobius"/>
    </source>
</evidence>
<dbReference type="SMART" id="SM00387">
    <property type="entry name" value="HATPase_c"/>
    <property type="match status" value="1"/>
</dbReference>
<dbReference type="STRING" id="1792845.BC343_18630"/>
<dbReference type="PANTHER" id="PTHR43711:SF1">
    <property type="entry name" value="HISTIDINE KINASE 1"/>
    <property type="match status" value="1"/>
</dbReference>
<keyword evidence="5" id="KW-0418">Kinase</keyword>
<dbReference type="Pfam" id="PF02518">
    <property type="entry name" value="HATPase_c"/>
    <property type="match status" value="1"/>
</dbReference>
<feature type="domain" description="Histidine kinase" evidence="8">
    <location>
        <begin position="217"/>
        <end position="432"/>
    </location>
</feature>
<organism evidence="9 10">
    <name type="scientific">Mucilaginibacter pedocola</name>
    <dbReference type="NCBI Taxonomy" id="1792845"/>
    <lineage>
        <taxon>Bacteria</taxon>
        <taxon>Pseudomonadati</taxon>
        <taxon>Bacteroidota</taxon>
        <taxon>Sphingobacteriia</taxon>
        <taxon>Sphingobacteriales</taxon>
        <taxon>Sphingobacteriaceae</taxon>
        <taxon>Mucilaginibacter</taxon>
    </lineage>
</organism>
<reference evidence="9 10" key="1">
    <citation type="submission" date="2016-07" db="EMBL/GenBank/DDBJ databases">
        <title>Genomic analysis of zinc-resistant bacterium Mucilaginibacter pedocola TBZ30.</title>
        <authorList>
            <person name="Huang J."/>
            <person name="Tang J."/>
        </authorList>
    </citation>
    <scope>NUCLEOTIDE SEQUENCE [LARGE SCALE GENOMIC DNA]</scope>
    <source>
        <strain evidence="9 10">TBZ30</strain>
    </source>
</reference>
<evidence type="ECO:0000259" key="8">
    <source>
        <dbReference type="PROSITE" id="PS50109"/>
    </source>
</evidence>
<gene>
    <name evidence="9" type="ORF">BC343_18630</name>
</gene>
<keyword evidence="3" id="KW-0597">Phosphoprotein</keyword>
<evidence type="ECO:0000256" key="1">
    <source>
        <dbReference type="ARBA" id="ARBA00000085"/>
    </source>
</evidence>
<accession>A0A1S9P683</accession>
<dbReference type="EMBL" id="MBTF01000039">
    <property type="protein sequence ID" value="OOQ56462.1"/>
    <property type="molecule type" value="Genomic_DNA"/>
</dbReference>
<dbReference type="SMART" id="SM00388">
    <property type="entry name" value="HisKA"/>
    <property type="match status" value="1"/>
</dbReference>
<keyword evidence="10" id="KW-1185">Reference proteome</keyword>
<evidence type="ECO:0000313" key="9">
    <source>
        <dbReference type="EMBL" id="OOQ56462.1"/>
    </source>
</evidence>
<dbReference type="PROSITE" id="PS50109">
    <property type="entry name" value="HIS_KIN"/>
    <property type="match status" value="1"/>
</dbReference>
<feature type="transmembrane region" description="Helical" evidence="7">
    <location>
        <begin position="53"/>
        <end position="73"/>
    </location>
</feature>
<feature type="transmembrane region" description="Helical" evidence="7">
    <location>
        <begin position="29"/>
        <end position="47"/>
    </location>
</feature>
<evidence type="ECO:0000256" key="6">
    <source>
        <dbReference type="ARBA" id="ARBA00023012"/>
    </source>
</evidence>
<evidence type="ECO:0000256" key="5">
    <source>
        <dbReference type="ARBA" id="ARBA00022777"/>
    </source>
</evidence>
<comment type="caution">
    <text evidence="9">The sequence shown here is derived from an EMBL/GenBank/DDBJ whole genome shotgun (WGS) entry which is preliminary data.</text>
</comment>
<dbReference type="InterPro" id="IPR003661">
    <property type="entry name" value="HisK_dim/P_dom"/>
</dbReference>
<dbReference type="InterPro" id="IPR005467">
    <property type="entry name" value="His_kinase_dom"/>
</dbReference>
<evidence type="ECO:0000256" key="4">
    <source>
        <dbReference type="ARBA" id="ARBA00022679"/>
    </source>
</evidence>
<evidence type="ECO:0000256" key="2">
    <source>
        <dbReference type="ARBA" id="ARBA00012438"/>
    </source>
</evidence>
<keyword evidence="4" id="KW-0808">Transferase</keyword>
<keyword evidence="7" id="KW-0472">Membrane</keyword>
<dbReference type="Gene3D" id="1.10.287.130">
    <property type="match status" value="1"/>
</dbReference>
<keyword evidence="7" id="KW-1133">Transmembrane helix</keyword>
<feature type="transmembrane region" description="Helical" evidence="7">
    <location>
        <begin position="128"/>
        <end position="149"/>
    </location>
</feature>
<dbReference type="Proteomes" id="UP000189739">
    <property type="component" value="Unassembled WGS sequence"/>
</dbReference>
<dbReference type="SUPFAM" id="SSF55874">
    <property type="entry name" value="ATPase domain of HSP90 chaperone/DNA topoisomerase II/histidine kinase"/>
    <property type="match status" value="1"/>
</dbReference>
<dbReference type="Gene3D" id="3.30.565.10">
    <property type="entry name" value="Histidine kinase-like ATPase, C-terminal domain"/>
    <property type="match status" value="1"/>
</dbReference>
<dbReference type="AlphaFoldDB" id="A0A1S9P683"/>
<keyword evidence="6" id="KW-0902">Two-component regulatory system</keyword>
<evidence type="ECO:0000313" key="10">
    <source>
        <dbReference type="Proteomes" id="UP000189739"/>
    </source>
</evidence>
<dbReference type="InterPro" id="IPR050736">
    <property type="entry name" value="Sensor_HK_Regulatory"/>
</dbReference>
<protein>
    <recommendedName>
        <fullName evidence="2">histidine kinase</fullName>
        <ecNumber evidence="2">2.7.13.3</ecNumber>
    </recommendedName>
</protein>
<feature type="transmembrane region" description="Helical" evidence="7">
    <location>
        <begin position="104"/>
        <end position="121"/>
    </location>
</feature>
<dbReference type="Pfam" id="PF00512">
    <property type="entry name" value="HisKA"/>
    <property type="match status" value="1"/>
</dbReference>
<evidence type="ECO:0000256" key="3">
    <source>
        <dbReference type="ARBA" id="ARBA00022553"/>
    </source>
</evidence>
<feature type="transmembrane region" description="Helical" evidence="7">
    <location>
        <begin position="169"/>
        <end position="186"/>
    </location>
</feature>
<dbReference type="InterPro" id="IPR003594">
    <property type="entry name" value="HATPase_dom"/>
</dbReference>
<dbReference type="InterPro" id="IPR004358">
    <property type="entry name" value="Sig_transdc_His_kin-like_C"/>
</dbReference>
<dbReference type="InterPro" id="IPR036890">
    <property type="entry name" value="HATPase_C_sf"/>
</dbReference>
<dbReference type="PANTHER" id="PTHR43711">
    <property type="entry name" value="TWO-COMPONENT HISTIDINE KINASE"/>
    <property type="match status" value="1"/>
</dbReference>
<dbReference type="GO" id="GO:0000155">
    <property type="term" value="F:phosphorelay sensor kinase activity"/>
    <property type="evidence" value="ECO:0007669"/>
    <property type="project" value="InterPro"/>
</dbReference>
<dbReference type="PRINTS" id="PR00344">
    <property type="entry name" value="BCTRLSENSOR"/>
</dbReference>
<dbReference type="EC" id="2.7.13.3" evidence="2"/>
<proteinExistence type="predicted"/>
<dbReference type="SUPFAM" id="SSF47384">
    <property type="entry name" value="Homodimeric domain of signal transducing histidine kinase"/>
    <property type="match status" value="1"/>
</dbReference>
<dbReference type="InterPro" id="IPR036097">
    <property type="entry name" value="HisK_dim/P_sf"/>
</dbReference>
<dbReference type="RefSeq" id="WP_078351421.1">
    <property type="nucleotide sequence ID" value="NZ_MBTF01000039.1"/>
</dbReference>
<sequence>MAPTVKHWLKKYRHLIVGDPEVFPLESRIFHTFSFFVILIVVMEAFMNLVLHLYVSAALAFGVIFIQSALFYLSRFADKLQLAVILSAIEVNGLKAIGYYYNDGITGAALLLFAASLFILMSVSQKKLWPFLLAINVSVVLAIIMSEYWHPELIQKHYETRADQFLDNIVSYMVTILLIYVGTAAIRKSYARQKYLTDEKALALELLNAEKVKLFSIIAHDLRTPLASVQQYFKVMAELDIDAAERADMEKNMLQTIGKTQDLLTNLLKWAKNQMDGTIAHLQTISLGTYLQETTELFSNIATKKDITLTTIADQSITVRADPDMLQIVIRNLLNNAVKFTRPGGRIILKAVAEGDHCIISITDSGVGIPLSRQADIFSLNTSSTNGTGNEQGTGLGLVLCKDYTELQGGRIWFSSKENEGTTFYISLPLVQLTLFTGL</sequence>
<dbReference type="OrthoDB" id="9810447at2"/>
<dbReference type="CDD" id="cd00082">
    <property type="entry name" value="HisKA"/>
    <property type="match status" value="1"/>
</dbReference>
<comment type="catalytic activity">
    <reaction evidence="1">
        <text>ATP + protein L-histidine = ADP + protein N-phospho-L-histidine.</text>
        <dbReference type="EC" id="2.7.13.3"/>
    </reaction>
</comment>
<name>A0A1S9P683_9SPHI</name>